<dbReference type="Pfam" id="PF00535">
    <property type="entry name" value="Glycos_transf_2"/>
    <property type="match status" value="1"/>
</dbReference>
<keyword evidence="3" id="KW-1185">Reference proteome</keyword>
<comment type="caution">
    <text evidence="2">The sequence shown here is derived from an EMBL/GenBank/DDBJ whole genome shotgun (WGS) entry which is preliminary data.</text>
</comment>
<sequence length="283" mass="32608">MIDTKLVPLVSVGVPVFNGAKYLTETLESILSQTYPNIEILISDNGSTDNTPIICLDYAKKDPRVRYEKQPTNKGVALNFLNVLTKATGTYFMWAAADDLWEKNYIATLVDEFGPDDLSVTSKVCFIDGEGKKTSGCTLKAMTKENFLGALVNTPHLALRMYGLFNRILLLKQDLSLIKEPIIGIDRAITNQLVWHGDMQTTSKTTFFYRVHVDNTSGNLRSSKLQYAEYLFIPLRLYYYSIRSAPTYLHFFYWLIYPYWFLYHRQSELMSVLRKCQKILRLR</sequence>
<dbReference type="SUPFAM" id="SSF53448">
    <property type="entry name" value="Nucleotide-diphospho-sugar transferases"/>
    <property type="match status" value="1"/>
</dbReference>
<feature type="domain" description="Glycosyltransferase 2-like" evidence="1">
    <location>
        <begin position="11"/>
        <end position="131"/>
    </location>
</feature>
<dbReference type="Proteomes" id="UP000054262">
    <property type="component" value="Unassembled WGS sequence"/>
</dbReference>
<dbReference type="EMBL" id="AAUX01000001">
    <property type="protein sequence ID" value="EAV47400.1"/>
    <property type="molecule type" value="Genomic_DNA"/>
</dbReference>
<dbReference type="InterPro" id="IPR001173">
    <property type="entry name" value="Glyco_trans_2-like"/>
</dbReference>
<name>A0P790_9PROT</name>
<gene>
    <name evidence="2" type="ORF">MB2181_04965</name>
</gene>
<proteinExistence type="predicted"/>
<dbReference type="PANTHER" id="PTHR22916">
    <property type="entry name" value="GLYCOSYLTRANSFERASE"/>
    <property type="match status" value="1"/>
</dbReference>
<organism evidence="2 3">
    <name type="scientific">Methylophilales bacterium HTCC2181</name>
    <dbReference type="NCBI Taxonomy" id="383631"/>
    <lineage>
        <taxon>Bacteria</taxon>
        <taxon>Pseudomonadati</taxon>
        <taxon>Pseudomonadota</taxon>
        <taxon>Betaproteobacteria</taxon>
        <taxon>Nitrosomonadales</taxon>
        <taxon>OM43 clade</taxon>
    </lineage>
</organism>
<keyword evidence="2" id="KW-0808">Transferase</keyword>
<dbReference type="GO" id="GO:0016758">
    <property type="term" value="F:hexosyltransferase activity"/>
    <property type="evidence" value="ECO:0007669"/>
    <property type="project" value="UniProtKB-ARBA"/>
</dbReference>
<evidence type="ECO:0000259" key="1">
    <source>
        <dbReference type="Pfam" id="PF00535"/>
    </source>
</evidence>
<dbReference type="Gene3D" id="3.90.550.10">
    <property type="entry name" value="Spore Coat Polysaccharide Biosynthesis Protein SpsA, Chain A"/>
    <property type="match status" value="1"/>
</dbReference>
<dbReference type="InterPro" id="IPR029044">
    <property type="entry name" value="Nucleotide-diphossugar_trans"/>
</dbReference>
<evidence type="ECO:0000313" key="3">
    <source>
        <dbReference type="Proteomes" id="UP000054262"/>
    </source>
</evidence>
<dbReference type="AlphaFoldDB" id="A0P790"/>
<accession>A0P790</accession>
<dbReference type="OrthoDB" id="433681at2"/>
<protein>
    <submittedName>
        <fullName evidence="2">Glycosyl transferase, family 2</fullName>
    </submittedName>
</protein>
<reference evidence="2 3" key="1">
    <citation type="submission" date="2006-11" db="EMBL/GenBank/DDBJ databases">
        <authorList>
            <person name="Giovannoni S."/>
            <person name="Vergin K."/>
            <person name="Ferriera S."/>
            <person name="Johnson J."/>
            <person name="Kravitz S."/>
            <person name="Beeson K."/>
            <person name="Sutton G."/>
            <person name="Rogers Y.-H."/>
            <person name="Friedman R."/>
            <person name="Frazier M."/>
            <person name="Venter J.C."/>
        </authorList>
    </citation>
    <scope>NUCLEOTIDE SEQUENCE [LARGE SCALE GENOMIC DNA]</scope>
    <source>
        <strain evidence="2 3">HTCC2181</strain>
    </source>
</reference>
<dbReference type="PANTHER" id="PTHR22916:SF56">
    <property type="entry name" value="GLYCOSYL TRANSFERASE"/>
    <property type="match status" value="1"/>
</dbReference>
<evidence type="ECO:0000313" key="2">
    <source>
        <dbReference type="EMBL" id="EAV47400.1"/>
    </source>
</evidence>